<sequence>MEMMDSSMAKKWRLLSGQNNWEGLLDPLNIDLRRYIIHYGEMAQATYDAFNTEKKSRFAGDSLYAKKGFFSKVALEKGNPYKYTVTKFLYATSQIQVPEAFIIKPLSREAWSKESNWIGYVAVATDEGKAVLGRRDIVIAWRGTVRTLEWVNDFEFNFVSADKILGEDSDAKVHQGWHSIYTSDDPRSPFNKTSARDQVLGEVKKLVEQFKKEEISITVTGHSLGAAVATLNAVDIVANGLNRPKSQPNKASPVTAIVFASPRVGDSNFKKVFNGYQDLRALRVRNNLDVVPKYPLIGYAEVGQELGIDTTKSKYLKSPGNVSSWHNLEGYLHGVAGSQGSRGGFKLEVDRDIALTNKTLDALKDEYLVPVSWRIQKNKGMVQQSDGSWKLMDHEDDDDIIECFSI</sequence>
<dbReference type="EMBL" id="VAHF01000013">
    <property type="protein sequence ID" value="TXG47542.1"/>
    <property type="molecule type" value="Genomic_DNA"/>
</dbReference>
<reference evidence="8" key="1">
    <citation type="journal article" date="2019" name="Gigascience">
        <title>De novo genome assembly of the endangered Acer yangbiense, a plant species with extremely small populations endemic to Yunnan Province, China.</title>
        <authorList>
            <person name="Yang J."/>
            <person name="Wariss H.M."/>
            <person name="Tao L."/>
            <person name="Zhang R."/>
            <person name="Yun Q."/>
            <person name="Hollingsworth P."/>
            <person name="Dao Z."/>
            <person name="Luo G."/>
            <person name="Guo H."/>
            <person name="Ma Y."/>
            <person name="Sun W."/>
        </authorList>
    </citation>
    <scope>NUCLEOTIDE SEQUENCE [LARGE SCALE GENOMIC DNA]</scope>
    <source>
        <strain evidence="8">cv. Malutang</strain>
    </source>
</reference>
<dbReference type="OrthoDB" id="438440at2759"/>
<dbReference type="Pfam" id="PF01764">
    <property type="entry name" value="Lipase_3"/>
    <property type="match status" value="1"/>
</dbReference>
<evidence type="ECO:0000256" key="3">
    <source>
        <dbReference type="ARBA" id="ARBA00022963"/>
    </source>
</evidence>
<dbReference type="GO" id="GO:0005737">
    <property type="term" value="C:cytoplasm"/>
    <property type="evidence" value="ECO:0007669"/>
    <property type="project" value="UniProtKB-ARBA"/>
</dbReference>
<comment type="function">
    <text evidence="5">Acylhydrolase that catalyzes the hydrolysis of phospholipids at the sn-1 position.</text>
</comment>
<evidence type="ECO:0000259" key="6">
    <source>
        <dbReference type="Pfam" id="PF01764"/>
    </source>
</evidence>
<evidence type="ECO:0000256" key="1">
    <source>
        <dbReference type="ARBA" id="ARBA00010701"/>
    </source>
</evidence>
<dbReference type="PANTHER" id="PTHR31828">
    <property type="entry name" value="PHOSPHOLIPASE A1-IIGAMMA"/>
    <property type="match status" value="1"/>
</dbReference>
<gene>
    <name evidence="7" type="ORF">EZV62_026836</name>
</gene>
<dbReference type="PANTHER" id="PTHR31828:SF1">
    <property type="entry name" value="PHOSPHOLIPASE A1-IIGAMMA"/>
    <property type="match status" value="1"/>
</dbReference>
<dbReference type="InterPro" id="IPR029058">
    <property type="entry name" value="AB_hydrolase_fold"/>
</dbReference>
<evidence type="ECO:0000256" key="2">
    <source>
        <dbReference type="ARBA" id="ARBA00022801"/>
    </source>
</evidence>
<keyword evidence="8" id="KW-1185">Reference proteome</keyword>
<dbReference type="Gene3D" id="3.40.50.1820">
    <property type="entry name" value="alpha/beta hydrolase"/>
    <property type="match status" value="1"/>
</dbReference>
<dbReference type="Proteomes" id="UP000323000">
    <property type="component" value="Chromosome 13"/>
</dbReference>
<dbReference type="GO" id="GO:0016042">
    <property type="term" value="P:lipid catabolic process"/>
    <property type="evidence" value="ECO:0007669"/>
    <property type="project" value="UniProtKB-UniRule"/>
</dbReference>
<evidence type="ECO:0000256" key="4">
    <source>
        <dbReference type="ARBA" id="ARBA00023098"/>
    </source>
</evidence>
<comment type="similarity">
    <text evidence="1 5">Belongs to the AB hydrolase superfamily. Lipase family.</text>
</comment>
<dbReference type="SUPFAM" id="SSF53474">
    <property type="entry name" value="alpha/beta-Hydrolases"/>
    <property type="match status" value="1"/>
</dbReference>
<keyword evidence="4 5" id="KW-0443">Lipid metabolism</keyword>
<keyword evidence="3 5" id="KW-0442">Lipid degradation</keyword>
<comment type="caution">
    <text evidence="7">The sequence shown here is derived from an EMBL/GenBank/DDBJ whole genome shotgun (WGS) entry which is preliminary data.</text>
</comment>
<organism evidence="7 8">
    <name type="scientific">Acer yangbiense</name>
    <dbReference type="NCBI Taxonomy" id="1000413"/>
    <lineage>
        <taxon>Eukaryota</taxon>
        <taxon>Viridiplantae</taxon>
        <taxon>Streptophyta</taxon>
        <taxon>Embryophyta</taxon>
        <taxon>Tracheophyta</taxon>
        <taxon>Spermatophyta</taxon>
        <taxon>Magnoliopsida</taxon>
        <taxon>eudicotyledons</taxon>
        <taxon>Gunneridae</taxon>
        <taxon>Pentapetalae</taxon>
        <taxon>rosids</taxon>
        <taxon>malvids</taxon>
        <taxon>Sapindales</taxon>
        <taxon>Sapindaceae</taxon>
        <taxon>Hippocastanoideae</taxon>
        <taxon>Acereae</taxon>
        <taxon>Acer</taxon>
    </lineage>
</organism>
<keyword evidence="2 5" id="KW-0378">Hydrolase</keyword>
<name>A0A5C7GT92_9ROSI</name>
<dbReference type="InterPro" id="IPR033556">
    <property type="entry name" value="PLA"/>
</dbReference>
<evidence type="ECO:0000313" key="7">
    <source>
        <dbReference type="EMBL" id="TXG47542.1"/>
    </source>
</evidence>
<protein>
    <recommendedName>
        <fullName evidence="5">Phospholipase A1</fullName>
        <ecNumber evidence="5">3.1.1.-</ecNumber>
    </recommendedName>
</protein>
<dbReference type="InterPro" id="IPR002921">
    <property type="entry name" value="Fungal_lipase-type"/>
</dbReference>
<accession>A0A5C7GT92</accession>
<evidence type="ECO:0000256" key="5">
    <source>
        <dbReference type="RuleBase" id="RU367093"/>
    </source>
</evidence>
<dbReference type="AlphaFoldDB" id="A0A5C7GT92"/>
<dbReference type="EC" id="3.1.1.-" evidence="5"/>
<proteinExistence type="inferred from homology"/>
<dbReference type="GO" id="GO:0008970">
    <property type="term" value="F:phospholipase A1 activity"/>
    <property type="evidence" value="ECO:0007669"/>
    <property type="project" value="UniProtKB-UniRule"/>
</dbReference>
<dbReference type="FunFam" id="3.40.50.1820:FF:000065">
    <property type="entry name" value="Phospholipase A1-II 3"/>
    <property type="match status" value="1"/>
</dbReference>
<feature type="domain" description="Fungal lipase-type" evidence="6">
    <location>
        <begin position="138"/>
        <end position="297"/>
    </location>
</feature>
<dbReference type="CDD" id="cd00519">
    <property type="entry name" value="Lipase_3"/>
    <property type="match status" value="1"/>
</dbReference>
<evidence type="ECO:0000313" key="8">
    <source>
        <dbReference type="Proteomes" id="UP000323000"/>
    </source>
</evidence>